<evidence type="ECO:0000256" key="6">
    <source>
        <dbReference type="ARBA" id="ARBA00023065"/>
    </source>
</evidence>
<keyword evidence="5" id="KW-0375">Hydrogen ion transport</keyword>
<keyword evidence="7" id="KW-0472">Membrane</keyword>
<evidence type="ECO:0000256" key="5">
    <source>
        <dbReference type="ARBA" id="ARBA00022781"/>
    </source>
</evidence>
<dbReference type="Gene3D" id="3.40.1380.10">
    <property type="match status" value="1"/>
</dbReference>
<evidence type="ECO:0000256" key="2">
    <source>
        <dbReference type="ARBA" id="ARBA00004170"/>
    </source>
</evidence>
<evidence type="ECO:0000256" key="8">
    <source>
        <dbReference type="ARBA" id="ARBA00023196"/>
    </source>
</evidence>
<comment type="function">
    <text evidence="1">Produces ATP from ADP in the presence of a proton gradient across the membrane. The gamma chain is believed to be important in regulating ATPase activity and the flow of protons through the CF(0) complex.</text>
</comment>
<dbReference type="InterPro" id="IPR000131">
    <property type="entry name" value="ATP_synth_F1_gsu"/>
</dbReference>
<organism evidence="10 11">
    <name type="scientific">Bifidobacterium colobi</name>
    <dbReference type="NCBI Taxonomy" id="2809026"/>
    <lineage>
        <taxon>Bacteria</taxon>
        <taxon>Bacillati</taxon>
        <taxon>Actinomycetota</taxon>
        <taxon>Actinomycetes</taxon>
        <taxon>Bifidobacteriales</taxon>
        <taxon>Bifidobacteriaceae</taxon>
        <taxon>Bifidobacterium</taxon>
    </lineage>
</organism>
<comment type="caution">
    <text evidence="10">The sequence shown here is derived from an EMBL/GenBank/DDBJ whole genome shotgun (WGS) entry which is preliminary data.</text>
</comment>
<keyword evidence="11" id="KW-1185">Reference proteome</keyword>
<name>A0ABS5UXK0_9BIFI</name>
<evidence type="ECO:0000256" key="9">
    <source>
        <dbReference type="ARBA" id="ARBA00023310"/>
    </source>
</evidence>
<keyword evidence="8" id="KW-0139">CF(1)</keyword>
<reference evidence="10 11" key="1">
    <citation type="journal article" date="2021" name="Environ. Microbiol.">
        <title>Genetic insights into the dark matter of the mammalian gut microbiota through targeted genome reconstruction.</title>
        <authorList>
            <person name="Lugli G.A."/>
            <person name="Alessandri G."/>
            <person name="Milani C."/>
            <person name="Viappiani A."/>
            <person name="Fontana F."/>
            <person name="Tarracchini C."/>
            <person name="Mancabelli L."/>
            <person name="Argentini C."/>
            <person name="Ruiz L."/>
            <person name="Margolles A."/>
            <person name="van Sinderen D."/>
            <person name="Turroni F."/>
            <person name="Ventura M."/>
        </authorList>
    </citation>
    <scope>NUCLEOTIDE SEQUENCE [LARGE SCALE GENOMIC DNA]</scope>
    <source>
        <strain evidence="10 11">LC6</strain>
    </source>
</reference>
<dbReference type="SUPFAM" id="SSF52943">
    <property type="entry name" value="ATP synthase (F1-ATPase), gamma subunit"/>
    <property type="match status" value="1"/>
</dbReference>
<protein>
    <submittedName>
        <fullName evidence="10">F0F1 ATP synthase subunit gamma</fullName>
    </submittedName>
</protein>
<evidence type="ECO:0000256" key="4">
    <source>
        <dbReference type="ARBA" id="ARBA00022448"/>
    </source>
</evidence>
<evidence type="ECO:0000256" key="7">
    <source>
        <dbReference type="ARBA" id="ARBA00023136"/>
    </source>
</evidence>
<comment type="subcellular location">
    <subcellularLocation>
        <location evidence="2">Membrane</location>
        <topology evidence="2">Peripheral membrane protein</topology>
    </subcellularLocation>
</comment>
<keyword evidence="6" id="KW-0406">Ion transport</keyword>
<keyword evidence="4" id="KW-0813">Transport</keyword>
<dbReference type="EMBL" id="JAFEJU010000010">
    <property type="protein sequence ID" value="MBT1175851.1"/>
    <property type="molecule type" value="Genomic_DNA"/>
</dbReference>
<proteinExistence type="inferred from homology"/>
<dbReference type="RefSeq" id="WP_214377041.1">
    <property type="nucleotide sequence ID" value="NZ_JAFEJU010000010.1"/>
</dbReference>
<dbReference type="Proteomes" id="UP000711736">
    <property type="component" value="Unassembled WGS sequence"/>
</dbReference>
<dbReference type="Pfam" id="PF00231">
    <property type="entry name" value="ATP-synt"/>
    <property type="match status" value="1"/>
</dbReference>
<evidence type="ECO:0000256" key="3">
    <source>
        <dbReference type="ARBA" id="ARBA00007681"/>
    </source>
</evidence>
<evidence type="ECO:0000313" key="11">
    <source>
        <dbReference type="Proteomes" id="UP000711736"/>
    </source>
</evidence>
<comment type="similarity">
    <text evidence="3">Belongs to the ATPase gamma chain family.</text>
</comment>
<keyword evidence="9" id="KW-0066">ATP synthesis</keyword>
<evidence type="ECO:0000256" key="1">
    <source>
        <dbReference type="ARBA" id="ARBA00003456"/>
    </source>
</evidence>
<evidence type="ECO:0000313" key="10">
    <source>
        <dbReference type="EMBL" id="MBT1175851.1"/>
    </source>
</evidence>
<dbReference type="InterPro" id="IPR035968">
    <property type="entry name" value="ATP_synth_F1_ATPase_gsu"/>
</dbReference>
<sequence length="270" mass="31272">MSIKVKNVVKVMNFHALLRVDAAKRHADQYQVLEREVESMMDNIANNRNFILDKKALRPNPKAPELVIYIGSDFGFCGNYNSQVNDLLAQASPDTDAIIIGKKLHHTNANVLMRVEKDELDANPHMLENIVAESIREMKHRKVSIVYNRYENASSIHLDTKTVFPVEVDDSAGKEHPYDYDDDFVVEGNINDLMRDLTMLYINYEIRLCMVNANASENVLRQSTTSESLKKIDEREEEELKWERKQRRAQEFKKVIESFVTLKSEEGRPR</sequence>
<accession>A0ABS5UXK0</accession>
<gene>
    <name evidence="10" type="ORF">JS530_10145</name>
</gene>